<dbReference type="EMBL" id="UOFR01000053">
    <property type="protein sequence ID" value="VAW97711.1"/>
    <property type="molecule type" value="Genomic_DNA"/>
</dbReference>
<proteinExistence type="predicted"/>
<dbReference type="GO" id="GO:0008235">
    <property type="term" value="F:metalloexopeptidase activity"/>
    <property type="evidence" value="ECO:0007669"/>
    <property type="project" value="InterPro"/>
</dbReference>
<evidence type="ECO:0000313" key="2">
    <source>
        <dbReference type="EMBL" id="VAW97711.1"/>
    </source>
</evidence>
<dbReference type="InterPro" id="IPR045175">
    <property type="entry name" value="M28_fam"/>
</dbReference>
<feature type="domain" description="Peptidase M28" evidence="1">
    <location>
        <begin position="103"/>
        <end position="212"/>
    </location>
</feature>
<dbReference type="InterPro" id="IPR007484">
    <property type="entry name" value="Peptidase_M28"/>
</dbReference>
<reference evidence="2" key="1">
    <citation type="submission" date="2018-06" db="EMBL/GenBank/DDBJ databases">
        <authorList>
            <person name="Zhirakovskaya E."/>
        </authorList>
    </citation>
    <scope>NUCLEOTIDE SEQUENCE</scope>
</reference>
<gene>
    <name evidence="2" type="ORF">MNBD_GAMMA21-2938</name>
</gene>
<dbReference type="Gene3D" id="3.40.630.10">
    <property type="entry name" value="Zn peptidases"/>
    <property type="match status" value="1"/>
</dbReference>
<dbReference type="AlphaFoldDB" id="A0A3B1A0Z6"/>
<accession>A0A3B1A0Z6</accession>
<sequence length="266" mass="29870">MLVKLRRLLLLLISLLLIIALTLWYMLMQPVMGSISKSNDIETFSPVVLENTVRTLVEDFFPRDGANPENMKRCAQYIKSEFLKASTRVTYQSYVIDQTPYRNVIASFGPHDGKRIIVGAHYDSAGELPGADDNASGVAGLIALAKKLGKLKNEQFTTRIDLVAYALEEPPYFKTDQMGSAWHTFKMREEKVDIKLMISLEMLGFFSDQPESQQYPVPLLKLFYPAKGNFIAIIGLFNQGGITKKAKTLMQSATSMDVYSINAPRI</sequence>
<feature type="non-terminal residue" evidence="2">
    <location>
        <position position="266"/>
    </location>
</feature>
<dbReference type="GO" id="GO:0006508">
    <property type="term" value="P:proteolysis"/>
    <property type="evidence" value="ECO:0007669"/>
    <property type="project" value="InterPro"/>
</dbReference>
<evidence type="ECO:0000259" key="1">
    <source>
        <dbReference type="Pfam" id="PF04389"/>
    </source>
</evidence>
<organism evidence="2">
    <name type="scientific">hydrothermal vent metagenome</name>
    <dbReference type="NCBI Taxonomy" id="652676"/>
    <lineage>
        <taxon>unclassified sequences</taxon>
        <taxon>metagenomes</taxon>
        <taxon>ecological metagenomes</taxon>
    </lineage>
</organism>
<dbReference type="SUPFAM" id="SSF53187">
    <property type="entry name" value="Zn-dependent exopeptidases"/>
    <property type="match status" value="1"/>
</dbReference>
<dbReference type="PANTHER" id="PTHR12147:SF26">
    <property type="entry name" value="PEPTIDASE M28 DOMAIN-CONTAINING PROTEIN"/>
    <property type="match status" value="1"/>
</dbReference>
<name>A0A3B1A0Z6_9ZZZZ</name>
<dbReference type="Pfam" id="PF04389">
    <property type="entry name" value="Peptidase_M28"/>
    <property type="match status" value="1"/>
</dbReference>
<dbReference type="PANTHER" id="PTHR12147">
    <property type="entry name" value="METALLOPEPTIDASE M28 FAMILY MEMBER"/>
    <property type="match status" value="1"/>
</dbReference>
<protein>
    <recommendedName>
        <fullName evidence="1">Peptidase M28 domain-containing protein</fullName>
    </recommendedName>
</protein>